<dbReference type="GO" id="GO:0004866">
    <property type="term" value="F:endopeptidase inhibitor activity"/>
    <property type="evidence" value="ECO:0007669"/>
    <property type="project" value="TreeGrafter"/>
</dbReference>
<organism evidence="6 7">
    <name type="scientific">Propithecus coquereli</name>
    <name type="common">Coquerel's sifaka</name>
    <name type="synonym">Propithecus verreauxi coquereli</name>
    <dbReference type="NCBI Taxonomy" id="379532"/>
    <lineage>
        <taxon>Eukaryota</taxon>
        <taxon>Metazoa</taxon>
        <taxon>Chordata</taxon>
        <taxon>Craniata</taxon>
        <taxon>Vertebrata</taxon>
        <taxon>Euteleostomi</taxon>
        <taxon>Mammalia</taxon>
        <taxon>Eutheria</taxon>
        <taxon>Euarchontoglires</taxon>
        <taxon>Primates</taxon>
        <taxon>Strepsirrhini</taxon>
        <taxon>Lemuriformes</taxon>
        <taxon>Indriidae</taxon>
        <taxon>Propithecus</taxon>
    </lineage>
</organism>
<dbReference type="GO" id="GO:0051930">
    <property type="term" value="P:regulation of sensory perception of pain"/>
    <property type="evidence" value="ECO:0007669"/>
    <property type="project" value="TreeGrafter"/>
</dbReference>
<dbReference type="PANTHER" id="PTHR14179">
    <property type="entry name" value="SMR1-RELATED"/>
    <property type="match status" value="1"/>
</dbReference>
<evidence type="ECO:0000313" key="6">
    <source>
        <dbReference type="Ensembl" id="ENSPCOP00000001048.1"/>
    </source>
</evidence>
<feature type="compositionally biased region" description="Pro residues" evidence="4">
    <location>
        <begin position="74"/>
        <end position="92"/>
    </location>
</feature>
<keyword evidence="7" id="KW-1185">Reference proteome</keyword>
<reference evidence="6" key="2">
    <citation type="submission" date="2025-09" db="UniProtKB">
        <authorList>
            <consortium name="Ensembl"/>
        </authorList>
    </citation>
    <scope>IDENTIFICATION</scope>
</reference>
<evidence type="ECO:0000256" key="3">
    <source>
        <dbReference type="ARBA" id="ARBA00022729"/>
    </source>
</evidence>
<evidence type="ECO:0000256" key="4">
    <source>
        <dbReference type="SAM" id="MobiDB-lite"/>
    </source>
</evidence>
<accession>A0A2K6EH37</accession>
<feature type="signal peptide" evidence="5">
    <location>
        <begin position="1"/>
        <end position="22"/>
    </location>
</feature>
<keyword evidence="3 5" id="KW-0732">Signal</keyword>
<reference evidence="6" key="1">
    <citation type="submission" date="2025-08" db="UniProtKB">
        <authorList>
            <consortium name="Ensembl"/>
        </authorList>
    </citation>
    <scope>IDENTIFICATION</scope>
</reference>
<evidence type="ECO:0000256" key="1">
    <source>
        <dbReference type="ARBA" id="ARBA00004613"/>
    </source>
</evidence>
<dbReference type="AlphaFoldDB" id="A0A2K6EH37"/>
<dbReference type="OMA" id="NPKPQIN"/>
<dbReference type="PANTHER" id="PTHR14179:SF8">
    <property type="entry name" value="OPIORPHIN PREPROPEPTIDE"/>
    <property type="match status" value="1"/>
</dbReference>
<keyword evidence="2" id="KW-0964">Secreted</keyword>
<dbReference type="Pfam" id="PF15621">
    <property type="entry name" value="PROL5-SMR"/>
    <property type="match status" value="1"/>
</dbReference>
<dbReference type="InterPro" id="IPR026288">
    <property type="entry name" value="SMR-like"/>
</dbReference>
<name>A0A2K6EH37_PROCO</name>
<feature type="region of interest" description="Disordered" evidence="4">
    <location>
        <begin position="21"/>
        <end position="94"/>
    </location>
</feature>
<evidence type="ECO:0000256" key="2">
    <source>
        <dbReference type="ARBA" id="ARBA00022525"/>
    </source>
</evidence>
<protein>
    <recommendedName>
        <fullName evidence="8">Opiorphin prepropeptide</fullName>
    </recommendedName>
</protein>
<sequence>MKKLTFILGLLALISHFMPSESQRDPRQLHPPDQLPPPQPYRPRRVPPRSPPLHGFVLNPPPPLHFGPGRVPSQPFPLGPPPFPGYPNPPFQSRPYRPRLIRGPKRPCSPFPAHPTISNPKPQIQTTTAAATIITSKPTTTAAAHTDTSKEPTTPMAPTEDTTQIITHPPGTLLLNATIPVTTPYPTTVSSTTSQSLWQKFLSLFG</sequence>
<comment type="subcellular location">
    <subcellularLocation>
        <location evidence="1">Secreted</location>
    </subcellularLocation>
</comment>
<evidence type="ECO:0000256" key="5">
    <source>
        <dbReference type="SAM" id="SignalP"/>
    </source>
</evidence>
<proteinExistence type="predicted"/>
<evidence type="ECO:0008006" key="8">
    <source>
        <dbReference type="Google" id="ProtNLM"/>
    </source>
</evidence>
<feature type="region of interest" description="Disordered" evidence="4">
    <location>
        <begin position="138"/>
        <end position="166"/>
    </location>
</feature>
<dbReference type="Ensembl" id="ENSPCOT00000003743.1">
    <property type="protein sequence ID" value="ENSPCOP00000001048.1"/>
    <property type="gene ID" value="ENSPCOG00000003361.1"/>
</dbReference>
<evidence type="ECO:0000313" key="7">
    <source>
        <dbReference type="Proteomes" id="UP000233160"/>
    </source>
</evidence>
<dbReference type="GO" id="GO:0005615">
    <property type="term" value="C:extracellular space"/>
    <property type="evidence" value="ECO:0007669"/>
    <property type="project" value="TreeGrafter"/>
</dbReference>
<dbReference type="Proteomes" id="UP000233160">
    <property type="component" value="Unassembled WGS sequence"/>
</dbReference>
<dbReference type="STRING" id="379532.ENSPCOP00000001048"/>
<feature type="chain" id="PRO_5014376803" description="Opiorphin prepropeptide" evidence="5">
    <location>
        <begin position="23"/>
        <end position="206"/>
    </location>
</feature>
<dbReference type="GeneTree" id="ENSGT00730000111944"/>